<feature type="region of interest" description="Disordered" evidence="1">
    <location>
        <begin position="1"/>
        <end position="20"/>
    </location>
</feature>
<protein>
    <submittedName>
        <fullName evidence="2">Uncharacterized protein</fullName>
    </submittedName>
</protein>
<reference evidence="2 3" key="1">
    <citation type="submission" date="2017-07" db="EMBL/GenBank/DDBJ databases">
        <title>Isolation and whole genome analysis of endospore-forming bacteria from heroin.</title>
        <authorList>
            <person name="Kalinowski J."/>
            <person name="Ahrens B."/>
            <person name="Al-Dilaimi A."/>
            <person name="Winkler A."/>
            <person name="Wibberg D."/>
            <person name="Schleenbecker U."/>
            <person name="Ruckert C."/>
            <person name="Wolfel R."/>
            <person name="Grass G."/>
        </authorList>
    </citation>
    <scope>NUCLEOTIDE SEQUENCE [LARGE SCALE GENOMIC DNA]</scope>
    <source>
        <strain evidence="2 3">7539</strain>
    </source>
</reference>
<evidence type="ECO:0000313" key="3">
    <source>
        <dbReference type="Proteomes" id="UP000216207"/>
    </source>
</evidence>
<feature type="region of interest" description="Disordered" evidence="1">
    <location>
        <begin position="144"/>
        <end position="235"/>
    </location>
</feature>
<organism evidence="2 3">
    <name type="scientific">Shouchella clausii</name>
    <name type="common">Alkalihalobacillus clausii</name>
    <dbReference type="NCBI Taxonomy" id="79880"/>
    <lineage>
        <taxon>Bacteria</taxon>
        <taxon>Bacillati</taxon>
        <taxon>Bacillota</taxon>
        <taxon>Bacilli</taxon>
        <taxon>Bacillales</taxon>
        <taxon>Bacillaceae</taxon>
        <taxon>Shouchella</taxon>
    </lineage>
</organism>
<feature type="compositionally biased region" description="Polar residues" evidence="1">
    <location>
        <begin position="172"/>
        <end position="189"/>
    </location>
</feature>
<accession>A0A268NWZ8</accession>
<dbReference type="RefSeq" id="WP_095327145.1">
    <property type="nucleotide sequence ID" value="NZ_NPCC01000033.1"/>
</dbReference>
<evidence type="ECO:0000256" key="1">
    <source>
        <dbReference type="SAM" id="MobiDB-lite"/>
    </source>
</evidence>
<proteinExistence type="predicted"/>
<gene>
    <name evidence="2" type="ORF">CHH72_17900</name>
</gene>
<name>A0A268NWZ8_SHOCL</name>
<dbReference type="Proteomes" id="UP000216207">
    <property type="component" value="Unassembled WGS sequence"/>
</dbReference>
<comment type="caution">
    <text evidence="2">The sequence shown here is derived from an EMBL/GenBank/DDBJ whole genome shotgun (WGS) entry which is preliminary data.</text>
</comment>
<evidence type="ECO:0000313" key="2">
    <source>
        <dbReference type="EMBL" id="PAE87590.1"/>
    </source>
</evidence>
<dbReference type="AlphaFoldDB" id="A0A268NWZ8"/>
<sequence>MSTLSRVETARTDKQKKRVQRMERTKAGVLSSVAIGMAGCSQSSAMASADLPTIGTGVEQVAIAAHGSFLEAPAIRQSPIAYKMLLASLVEKRTDNTGTFLYTLKDGDVETNVYGFKTTSEPTYEESIETDNETGSLEATAEHNKLDKAEPAQKQTHSKETTTLAGEDDSSSHGTETTNDTINDDSYSNKLEGLAANTNNEAEKDGGGVAETESTSQEETGEQENESNNLDQQESPANQEIIQWNNHGQVVEINGNRFAIETEYGPKWFVLSEELESSFESVRTGMVLSIYFTEQNGENEVSTFFITYTPDEGERAQFVDATFLGYAGENKQSILVYIPHQEVIYDLSKQLQKRDLDKEFEHGAAITIGTVMHDDGSVTVESIETTL</sequence>
<dbReference type="EMBL" id="NPCC01000033">
    <property type="protein sequence ID" value="PAE87590.1"/>
    <property type="molecule type" value="Genomic_DNA"/>
</dbReference>